<accession>A0A5K1JZY0</accession>
<name>A0A5K1JZY0_9APHY</name>
<protein>
    <submittedName>
        <fullName evidence="2">Cation transport ATPase</fullName>
    </submittedName>
</protein>
<organism evidence="2">
    <name type="scientific">Ganoderma boninense</name>
    <dbReference type="NCBI Taxonomy" id="34458"/>
    <lineage>
        <taxon>Eukaryota</taxon>
        <taxon>Fungi</taxon>
        <taxon>Dikarya</taxon>
        <taxon>Basidiomycota</taxon>
        <taxon>Agaricomycotina</taxon>
        <taxon>Agaricomycetes</taxon>
        <taxon>Polyporales</taxon>
        <taxon>Polyporaceae</taxon>
        <taxon>Ganoderma</taxon>
    </lineage>
</organism>
<evidence type="ECO:0000256" key="1">
    <source>
        <dbReference type="SAM" id="SignalP"/>
    </source>
</evidence>
<feature type="chain" id="PRO_5023822880" evidence="1">
    <location>
        <begin position="22"/>
        <end position="398"/>
    </location>
</feature>
<dbReference type="AlphaFoldDB" id="A0A5K1JZY0"/>
<keyword evidence="1" id="KW-0732">Signal</keyword>
<feature type="signal peptide" evidence="1">
    <location>
        <begin position="1"/>
        <end position="21"/>
    </location>
</feature>
<proteinExistence type="predicted"/>
<dbReference type="InterPro" id="IPR046521">
    <property type="entry name" value="DUF6698"/>
</dbReference>
<reference evidence="2" key="1">
    <citation type="submission" date="2019-10" db="EMBL/GenBank/DDBJ databases">
        <authorList>
            <person name="Nor Muhammad N."/>
        </authorList>
    </citation>
    <scope>NUCLEOTIDE SEQUENCE</scope>
</reference>
<dbReference type="Pfam" id="PF20414">
    <property type="entry name" value="DUF6698"/>
    <property type="match status" value="1"/>
</dbReference>
<gene>
    <name evidence="2" type="primary">B7VKI8</name>
</gene>
<dbReference type="EMBL" id="LR726955">
    <property type="protein sequence ID" value="VWO98455.1"/>
    <property type="molecule type" value="Genomic_DNA"/>
</dbReference>
<evidence type="ECO:0000313" key="2">
    <source>
        <dbReference type="EMBL" id="VWO98455.1"/>
    </source>
</evidence>
<sequence>MQRPQLLLLYLSPSLLHVVSALSRHVPFLTHLFVPLEPRHFVMPDENVPPQTAQKRPLDDSALTLPPRKKAGALDPWKRKGRHIGRTIHAFANFPQLITNGIQMDKDLALLPDSEIEKFPLEVRHQYDIYNQIMEQLPALCQGLSKESIDASHLHSICTSLQAGVNASRSDDVKGLKGVVVDWLIKSPSGNTPPLDRDEMSGRGFGHPVSGRELCPAGLDWTDPRIHNGLKSGSMIVKSDQWPIFIYLNGVYDPDSPWTGLLRGRLLVNVSVQAYLHFSKLCKELKSIDQVKQRLDARDDEGDASLHRVRGDSRTRSTFASNDTSADYQSFYNLLLGFLAHPAEREKVNDLLSWWNKQVFPNYVSSSYAPTANSPLARLTQNRNVPATNGTNLASSSS</sequence>